<name>A0ABD5Z4E5_9EURY</name>
<dbReference type="Proteomes" id="UP001596447">
    <property type="component" value="Unassembled WGS sequence"/>
</dbReference>
<dbReference type="PANTHER" id="PTHR31223:SF70">
    <property type="entry name" value="LOG FAMILY PROTEIN YJL055W"/>
    <property type="match status" value="1"/>
</dbReference>
<organism evidence="1 2">
    <name type="scientific">Halospeciosus flavus</name>
    <dbReference type="NCBI Taxonomy" id="3032283"/>
    <lineage>
        <taxon>Archaea</taxon>
        <taxon>Methanobacteriati</taxon>
        <taxon>Methanobacteriota</taxon>
        <taxon>Stenosarchaea group</taxon>
        <taxon>Halobacteria</taxon>
        <taxon>Halobacteriales</taxon>
        <taxon>Halobacteriaceae</taxon>
        <taxon>Halospeciosus</taxon>
    </lineage>
</organism>
<dbReference type="NCBIfam" id="TIGR00730">
    <property type="entry name" value="Rossman fold protein, TIGR00730 family"/>
    <property type="match status" value="1"/>
</dbReference>
<proteinExistence type="predicted"/>
<dbReference type="PANTHER" id="PTHR31223">
    <property type="entry name" value="LOG FAMILY PROTEIN YJL055W"/>
    <property type="match status" value="1"/>
</dbReference>
<keyword evidence="2" id="KW-1185">Reference proteome</keyword>
<dbReference type="Gene3D" id="3.40.50.450">
    <property type="match status" value="1"/>
</dbReference>
<dbReference type="SUPFAM" id="SSF102405">
    <property type="entry name" value="MCP/YpsA-like"/>
    <property type="match status" value="1"/>
</dbReference>
<evidence type="ECO:0000313" key="1">
    <source>
        <dbReference type="EMBL" id="MFC7199964.1"/>
    </source>
</evidence>
<reference evidence="1 2" key="1">
    <citation type="journal article" date="2019" name="Int. J. Syst. Evol. Microbiol.">
        <title>The Global Catalogue of Microorganisms (GCM) 10K type strain sequencing project: providing services to taxonomists for standard genome sequencing and annotation.</title>
        <authorList>
            <consortium name="The Broad Institute Genomics Platform"/>
            <consortium name="The Broad Institute Genome Sequencing Center for Infectious Disease"/>
            <person name="Wu L."/>
            <person name="Ma J."/>
        </authorList>
    </citation>
    <scope>NUCLEOTIDE SEQUENCE [LARGE SCALE GENOMIC DNA]</scope>
    <source>
        <strain evidence="1 2">XZGYJ-43</strain>
    </source>
</reference>
<dbReference type="InterPro" id="IPR005269">
    <property type="entry name" value="LOG"/>
</dbReference>
<protein>
    <submittedName>
        <fullName evidence="1">TIGR00730 family Rossman fold protein</fullName>
    </submittedName>
</protein>
<dbReference type="AlphaFoldDB" id="A0ABD5Z4E5"/>
<dbReference type="Pfam" id="PF03641">
    <property type="entry name" value="Lysine_decarbox"/>
    <property type="match status" value="1"/>
</dbReference>
<sequence length="193" mass="21046">MDAVCVYCGSSPGDRPEYLDAAREMGRTLAERDLTLVYGGGSVGMMGAVADAVLDHGGEAVGVIPEALDAREVTHQELSDLRVVDSMHERKQTMADLADGFAALPGGLGTLEEICEILTWAQLGIHRDPCGFLAVEDYFDDLVSFFDHATAQGFVSEDHRDLVLVADDPDDLLDRFEAYEPPEVPRWLDESET</sequence>
<dbReference type="RefSeq" id="WP_279529886.1">
    <property type="nucleotide sequence ID" value="NZ_CP122312.1"/>
</dbReference>
<dbReference type="EMBL" id="JBHTAR010000011">
    <property type="protein sequence ID" value="MFC7199964.1"/>
    <property type="molecule type" value="Genomic_DNA"/>
</dbReference>
<evidence type="ECO:0000313" key="2">
    <source>
        <dbReference type="Proteomes" id="UP001596447"/>
    </source>
</evidence>
<dbReference type="InterPro" id="IPR031100">
    <property type="entry name" value="LOG_fam"/>
</dbReference>
<gene>
    <name evidence="1" type="ORF">ACFQJ9_11195</name>
</gene>
<accession>A0ABD5Z4E5</accession>
<comment type="caution">
    <text evidence="1">The sequence shown here is derived from an EMBL/GenBank/DDBJ whole genome shotgun (WGS) entry which is preliminary data.</text>
</comment>